<organism evidence="2 3">
    <name type="scientific">Linum tenue</name>
    <dbReference type="NCBI Taxonomy" id="586396"/>
    <lineage>
        <taxon>Eukaryota</taxon>
        <taxon>Viridiplantae</taxon>
        <taxon>Streptophyta</taxon>
        <taxon>Embryophyta</taxon>
        <taxon>Tracheophyta</taxon>
        <taxon>Spermatophyta</taxon>
        <taxon>Magnoliopsida</taxon>
        <taxon>eudicotyledons</taxon>
        <taxon>Gunneridae</taxon>
        <taxon>Pentapetalae</taxon>
        <taxon>rosids</taxon>
        <taxon>fabids</taxon>
        <taxon>Malpighiales</taxon>
        <taxon>Linaceae</taxon>
        <taxon>Linum</taxon>
    </lineage>
</organism>
<gene>
    <name evidence="2" type="ORF">LITE_LOCUS20287</name>
</gene>
<evidence type="ECO:0000256" key="1">
    <source>
        <dbReference type="SAM" id="MobiDB-lite"/>
    </source>
</evidence>
<comment type="caution">
    <text evidence="2">The sequence shown here is derived from an EMBL/GenBank/DDBJ whole genome shotgun (WGS) entry which is preliminary data.</text>
</comment>
<protein>
    <submittedName>
        <fullName evidence="2">Uncharacterized protein</fullName>
    </submittedName>
</protein>
<reference evidence="2" key="1">
    <citation type="submission" date="2022-08" db="EMBL/GenBank/DDBJ databases">
        <authorList>
            <person name="Gutierrez-Valencia J."/>
        </authorList>
    </citation>
    <scope>NUCLEOTIDE SEQUENCE</scope>
</reference>
<sequence length="80" mass="8052">IKTRSPATDLWPFSTTLTGRLLGPPRTSPPTAGSTSATSSCSASSARGIWGGSSSAKLGIPATPPPPNSRSRSSIEILSA</sequence>
<dbReference type="Proteomes" id="UP001154282">
    <property type="component" value="Unassembled WGS sequence"/>
</dbReference>
<evidence type="ECO:0000313" key="3">
    <source>
        <dbReference type="Proteomes" id="UP001154282"/>
    </source>
</evidence>
<proteinExistence type="predicted"/>
<feature type="compositionally biased region" description="Low complexity" evidence="1">
    <location>
        <begin position="23"/>
        <end position="48"/>
    </location>
</feature>
<feature type="non-terminal residue" evidence="2">
    <location>
        <position position="1"/>
    </location>
</feature>
<name>A0AAV0KSF3_9ROSI</name>
<feature type="region of interest" description="Disordered" evidence="1">
    <location>
        <begin position="1"/>
        <end position="80"/>
    </location>
</feature>
<dbReference type="AlphaFoldDB" id="A0AAV0KSF3"/>
<accession>A0AAV0KSF3</accession>
<keyword evidence="3" id="KW-1185">Reference proteome</keyword>
<dbReference type="EMBL" id="CAMGYJ010000005">
    <property type="protein sequence ID" value="CAI0425217.1"/>
    <property type="molecule type" value="Genomic_DNA"/>
</dbReference>
<evidence type="ECO:0000313" key="2">
    <source>
        <dbReference type="EMBL" id="CAI0425217.1"/>
    </source>
</evidence>
<feature type="non-terminal residue" evidence="2">
    <location>
        <position position="80"/>
    </location>
</feature>